<name>A0A2G9ZC36_9BACT</name>
<dbReference type="SUPFAM" id="SSF51306">
    <property type="entry name" value="LexA/Signal peptidase"/>
    <property type="match status" value="1"/>
</dbReference>
<dbReference type="Pfam" id="PF10502">
    <property type="entry name" value="Peptidase_S26"/>
    <property type="match status" value="1"/>
</dbReference>
<accession>A0A2G9ZC36</accession>
<dbReference type="InterPro" id="IPR019757">
    <property type="entry name" value="Pept_S26A_signal_pept_1_Lys-AS"/>
</dbReference>
<dbReference type="GO" id="GO:0016020">
    <property type="term" value="C:membrane"/>
    <property type="evidence" value="ECO:0007669"/>
    <property type="project" value="UniProtKB-SubCell"/>
</dbReference>
<organism evidence="10 11">
    <name type="scientific">Candidatus Jorgensenbacteria bacterium CG23_combo_of_CG06-09_8_20_14_all_54_14</name>
    <dbReference type="NCBI Taxonomy" id="1974595"/>
    <lineage>
        <taxon>Bacteria</taxon>
        <taxon>Candidatus Joergenseniibacteriota</taxon>
    </lineage>
</organism>
<protein>
    <recommendedName>
        <fullName evidence="3 7">Signal peptidase I</fullName>
        <ecNumber evidence="3 7">3.4.21.89</ecNumber>
    </recommendedName>
</protein>
<dbReference type="PROSITE" id="PS00760">
    <property type="entry name" value="SPASE_I_2"/>
    <property type="match status" value="1"/>
</dbReference>
<evidence type="ECO:0000313" key="10">
    <source>
        <dbReference type="EMBL" id="PIP30160.1"/>
    </source>
</evidence>
<dbReference type="InterPro" id="IPR019758">
    <property type="entry name" value="Pept_S26A_signal_pept_1_CS"/>
</dbReference>
<dbReference type="Proteomes" id="UP000228812">
    <property type="component" value="Unassembled WGS sequence"/>
</dbReference>
<evidence type="ECO:0000256" key="2">
    <source>
        <dbReference type="ARBA" id="ARBA00009370"/>
    </source>
</evidence>
<feature type="active site" evidence="6">
    <location>
        <position position="41"/>
    </location>
</feature>
<dbReference type="Gene3D" id="2.10.109.10">
    <property type="entry name" value="Umud Fragment, subunit A"/>
    <property type="match status" value="1"/>
</dbReference>
<dbReference type="GO" id="GO:0006465">
    <property type="term" value="P:signal peptide processing"/>
    <property type="evidence" value="ECO:0007669"/>
    <property type="project" value="InterPro"/>
</dbReference>
<dbReference type="EMBL" id="PCRZ01000003">
    <property type="protein sequence ID" value="PIP30160.1"/>
    <property type="molecule type" value="Genomic_DNA"/>
</dbReference>
<dbReference type="InterPro" id="IPR019756">
    <property type="entry name" value="Pept_S26A_signal_pept_1_Ser-AS"/>
</dbReference>
<evidence type="ECO:0000259" key="9">
    <source>
        <dbReference type="Pfam" id="PF10502"/>
    </source>
</evidence>
<dbReference type="GO" id="GO:0009003">
    <property type="term" value="F:signal peptidase activity"/>
    <property type="evidence" value="ECO:0007669"/>
    <property type="project" value="UniProtKB-EC"/>
</dbReference>
<dbReference type="GO" id="GO:0004252">
    <property type="term" value="F:serine-type endopeptidase activity"/>
    <property type="evidence" value="ECO:0007669"/>
    <property type="project" value="InterPro"/>
</dbReference>
<dbReference type="PRINTS" id="PR00727">
    <property type="entry name" value="LEADERPTASE"/>
</dbReference>
<feature type="domain" description="Peptidase S26" evidence="9">
    <location>
        <begin position="13"/>
        <end position="168"/>
    </location>
</feature>
<keyword evidence="4 7" id="KW-0645">Protease</keyword>
<keyword evidence="7" id="KW-1133">Transmembrane helix</keyword>
<evidence type="ECO:0000256" key="8">
    <source>
        <dbReference type="RuleBase" id="RU362042"/>
    </source>
</evidence>
<dbReference type="PROSITE" id="PS00501">
    <property type="entry name" value="SPASE_I_1"/>
    <property type="match status" value="1"/>
</dbReference>
<gene>
    <name evidence="10" type="primary">lepB</name>
    <name evidence="10" type="ORF">COX26_00180</name>
</gene>
<dbReference type="CDD" id="cd06530">
    <property type="entry name" value="S26_SPase_I"/>
    <property type="match status" value="1"/>
</dbReference>
<keyword evidence="7" id="KW-0472">Membrane</keyword>
<evidence type="ECO:0000256" key="5">
    <source>
        <dbReference type="ARBA" id="ARBA00022801"/>
    </source>
</evidence>
<comment type="subcellular location">
    <subcellularLocation>
        <location evidence="8">Membrane</location>
        <topology evidence="8">Single-pass type II membrane protein</topology>
    </subcellularLocation>
</comment>
<evidence type="ECO:0000256" key="1">
    <source>
        <dbReference type="ARBA" id="ARBA00000677"/>
    </source>
</evidence>
<dbReference type="PANTHER" id="PTHR43390">
    <property type="entry name" value="SIGNAL PEPTIDASE I"/>
    <property type="match status" value="1"/>
</dbReference>
<comment type="caution">
    <text evidence="10">The sequence shown here is derived from an EMBL/GenBank/DDBJ whole genome shotgun (WGS) entry which is preliminary data.</text>
</comment>
<evidence type="ECO:0000256" key="3">
    <source>
        <dbReference type="ARBA" id="ARBA00013208"/>
    </source>
</evidence>
<comment type="catalytic activity">
    <reaction evidence="1 7">
        <text>Cleavage of hydrophobic, N-terminal signal or leader sequences from secreted and periplasmic proteins.</text>
        <dbReference type="EC" id="3.4.21.89"/>
    </reaction>
</comment>
<comment type="similarity">
    <text evidence="2 8">Belongs to the peptidase S26 family.</text>
</comment>
<sequence length="182" mass="20587">MNMKRALWSLLGIIQTVAIAVVAVFLVRTFIAQPFLVSGASMEPTFENGDYLLVDELAYRFRDPVRGEVIVFRYPGDHRSFYIKRIIGLPGERVAIKNGQVEVFQRGEEKVLSEPYLAPLARTGDFEVTLGDGEFFMMGDNRNFSFDSRSWGPLVRTDVMGLVRFRLWPLATVQAFAAPAYP</sequence>
<evidence type="ECO:0000256" key="6">
    <source>
        <dbReference type="PIRSR" id="PIRSR600223-1"/>
    </source>
</evidence>
<dbReference type="NCBIfam" id="TIGR02227">
    <property type="entry name" value="sigpep_I_bact"/>
    <property type="match status" value="1"/>
</dbReference>
<reference evidence="10 11" key="1">
    <citation type="submission" date="2017-09" db="EMBL/GenBank/DDBJ databases">
        <title>Depth-based differentiation of microbial function through sediment-hosted aquifers and enrichment of novel symbionts in the deep terrestrial subsurface.</title>
        <authorList>
            <person name="Probst A.J."/>
            <person name="Ladd B."/>
            <person name="Jarett J.K."/>
            <person name="Geller-Mcgrath D.E."/>
            <person name="Sieber C.M."/>
            <person name="Emerson J.B."/>
            <person name="Anantharaman K."/>
            <person name="Thomas B.C."/>
            <person name="Malmstrom R."/>
            <person name="Stieglmeier M."/>
            <person name="Klingl A."/>
            <person name="Woyke T."/>
            <person name="Ryan C.M."/>
            <person name="Banfield J.F."/>
        </authorList>
    </citation>
    <scope>NUCLEOTIDE SEQUENCE [LARGE SCALE GENOMIC DNA]</scope>
    <source>
        <strain evidence="10">CG23_combo_of_CG06-09_8_20_14_all_54_14</strain>
    </source>
</reference>
<dbReference type="PROSITE" id="PS00761">
    <property type="entry name" value="SPASE_I_3"/>
    <property type="match status" value="1"/>
</dbReference>
<feature type="active site" evidence="6">
    <location>
        <position position="84"/>
    </location>
</feature>
<dbReference type="InterPro" id="IPR000223">
    <property type="entry name" value="Pept_S26A_signal_pept_1"/>
</dbReference>
<proteinExistence type="inferred from homology"/>
<dbReference type="PANTHER" id="PTHR43390:SF1">
    <property type="entry name" value="CHLOROPLAST PROCESSING PEPTIDASE"/>
    <property type="match status" value="1"/>
</dbReference>
<evidence type="ECO:0000256" key="4">
    <source>
        <dbReference type="ARBA" id="ARBA00022670"/>
    </source>
</evidence>
<dbReference type="InterPro" id="IPR036286">
    <property type="entry name" value="LexA/Signal_pep-like_sf"/>
</dbReference>
<evidence type="ECO:0000256" key="7">
    <source>
        <dbReference type="RuleBase" id="RU003993"/>
    </source>
</evidence>
<feature type="transmembrane region" description="Helical" evidence="7">
    <location>
        <begin position="6"/>
        <end position="27"/>
    </location>
</feature>
<keyword evidence="5 7" id="KW-0378">Hydrolase</keyword>
<dbReference type="EC" id="3.4.21.89" evidence="3 7"/>
<dbReference type="AlphaFoldDB" id="A0A2G9ZC36"/>
<evidence type="ECO:0000313" key="11">
    <source>
        <dbReference type="Proteomes" id="UP000228812"/>
    </source>
</evidence>
<dbReference type="InterPro" id="IPR019533">
    <property type="entry name" value="Peptidase_S26"/>
</dbReference>
<keyword evidence="7" id="KW-0812">Transmembrane</keyword>